<evidence type="ECO:0000259" key="1">
    <source>
        <dbReference type="PROSITE" id="PS50042"/>
    </source>
</evidence>
<dbReference type="SUPFAM" id="SSF51206">
    <property type="entry name" value="cAMP-binding domain-like"/>
    <property type="match status" value="1"/>
</dbReference>
<dbReference type="PROSITE" id="PS50042">
    <property type="entry name" value="CNMP_BINDING_3"/>
    <property type="match status" value="1"/>
</dbReference>
<accession>A0A4S8HLD9</accession>
<dbReference type="Pfam" id="PF00027">
    <property type="entry name" value="cNMP_binding"/>
    <property type="match status" value="1"/>
</dbReference>
<dbReference type="EMBL" id="STFF01000006">
    <property type="protein sequence ID" value="THU36027.1"/>
    <property type="molecule type" value="Genomic_DNA"/>
</dbReference>
<proteinExistence type="predicted"/>
<dbReference type="AlphaFoldDB" id="A0A4S8HLD9"/>
<dbReference type="InterPro" id="IPR018490">
    <property type="entry name" value="cNMP-bd_dom_sf"/>
</dbReference>
<dbReference type="OrthoDB" id="680421at2"/>
<reference evidence="2 3" key="1">
    <citation type="submission" date="2019-04" db="EMBL/GenBank/DDBJ databases">
        <title>Niastella caeni sp. nov., isolated from activated sludge.</title>
        <authorList>
            <person name="Sheng M."/>
        </authorList>
    </citation>
    <scope>NUCLEOTIDE SEQUENCE [LARGE SCALE GENOMIC DNA]</scope>
    <source>
        <strain evidence="2 3">HX-2-15</strain>
    </source>
</reference>
<dbReference type="Proteomes" id="UP000306918">
    <property type="component" value="Unassembled WGS sequence"/>
</dbReference>
<evidence type="ECO:0000313" key="2">
    <source>
        <dbReference type="EMBL" id="THU36027.1"/>
    </source>
</evidence>
<sequence>MKTLKDHIERTISVTDNELEHMVHSFQSMTLGKESHLIKAGQYCDNYYFVETGSLRIYTMVDNMVVTNWFVFEGNFFTDLESYTYQCQAKFNIQAIENCTILYISRKNMNELLAKYPAWSELVRKTWEQAFIRLAQIVLSVQTLSAQKRYEHLLNHHEFIQNTPAKDLLASLLGITDSSLSKK</sequence>
<feature type="domain" description="Cyclic nucleotide-binding" evidence="1">
    <location>
        <begin position="13"/>
        <end position="113"/>
    </location>
</feature>
<dbReference type="CDD" id="cd00038">
    <property type="entry name" value="CAP_ED"/>
    <property type="match status" value="1"/>
</dbReference>
<dbReference type="InterPro" id="IPR018488">
    <property type="entry name" value="cNMP-bd_CS"/>
</dbReference>
<evidence type="ECO:0000313" key="3">
    <source>
        <dbReference type="Proteomes" id="UP000306918"/>
    </source>
</evidence>
<dbReference type="RefSeq" id="WP_136579267.1">
    <property type="nucleotide sequence ID" value="NZ_STFF01000006.1"/>
</dbReference>
<dbReference type="Gene3D" id="2.60.120.10">
    <property type="entry name" value="Jelly Rolls"/>
    <property type="match status" value="1"/>
</dbReference>
<dbReference type="PROSITE" id="PS00888">
    <property type="entry name" value="CNMP_BINDING_1"/>
    <property type="match status" value="1"/>
</dbReference>
<dbReference type="InterPro" id="IPR000595">
    <property type="entry name" value="cNMP-bd_dom"/>
</dbReference>
<organism evidence="2 3">
    <name type="scientific">Niastella caeni</name>
    <dbReference type="NCBI Taxonomy" id="2569763"/>
    <lineage>
        <taxon>Bacteria</taxon>
        <taxon>Pseudomonadati</taxon>
        <taxon>Bacteroidota</taxon>
        <taxon>Chitinophagia</taxon>
        <taxon>Chitinophagales</taxon>
        <taxon>Chitinophagaceae</taxon>
        <taxon>Niastella</taxon>
    </lineage>
</organism>
<comment type="caution">
    <text evidence="2">The sequence shown here is derived from an EMBL/GenBank/DDBJ whole genome shotgun (WGS) entry which is preliminary data.</text>
</comment>
<dbReference type="InterPro" id="IPR014710">
    <property type="entry name" value="RmlC-like_jellyroll"/>
</dbReference>
<gene>
    <name evidence="2" type="ORF">FAM09_21820</name>
</gene>
<keyword evidence="3" id="KW-1185">Reference proteome</keyword>
<protein>
    <submittedName>
        <fullName evidence="2">Cyclic nucleotide-binding domain-containing protein</fullName>
    </submittedName>
</protein>
<name>A0A4S8HLD9_9BACT</name>